<feature type="compositionally biased region" description="Low complexity" evidence="5">
    <location>
        <begin position="635"/>
        <end position="646"/>
    </location>
</feature>
<dbReference type="GO" id="GO:0016324">
    <property type="term" value="C:apical plasma membrane"/>
    <property type="evidence" value="ECO:0007669"/>
    <property type="project" value="TreeGrafter"/>
</dbReference>
<dbReference type="SUPFAM" id="SSF50156">
    <property type="entry name" value="PDZ domain-like"/>
    <property type="match status" value="2"/>
</dbReference>
<dbReference type="InterPro" id="IPR001478">
    <property type="entry name" value="PDZ"/>
</dbReference>
<feature type="compositionally biased region" description="Low complexity" evidence="5">
    <location>
        <begin position="1581"/>
        <end position="1590"/>
    </location>
</feature>
<evidence type="ECO:0000256" key="4">
    <source>
        <dbReference type="ARBA" id="ARBA00023306"/>
    </source>
</evidence>
<evidence type="ECO:0000256" key="5">
    <source>
        <dbReference type="SAM" id="MobiDB-lite"/>
    </source>
</evidence>
<feature type="compositionally biased region" description="Basic residues" evidence="5">
    <location>
        <begin position="756"/>
        <end position="765"/>
    </location>
</feature>
<feature type="region of interest" description="Disordered" evidence="5">
    <location>
        <begin position="265"/>
        <end position="287"/>
    </location>
</feature>
<evidence type="ECO:0000259" key="6">
    <source>
        <dbReference type="PROSITE" id="PS50106"/>
    </source>
</evidence>
<feature type="compositionally biased region" description="Low complexity" evidence="5">
    <location>
        <begin position="1657"/>
        <end position="1668"/>
    </location>
</feature>
<keyword evidence="7" id="KW-1185">Reference proteome</keyword>
<dbReference type="InterPro" id="IPR036034">
    <property type="entry name" value="PDZ_sf"/>
</dbReference>
<dbReference type="InterPro" id="IPR021922">
    <property type="entry name" value="Par3/HAL_N"/>
</dbReference>
<dbReference type="GO" id="GO:0051660">
    <property type="term" value="P:establishment of centrosome localization"/>
    <property type="evidence" value="ECO:0007669"/>
    <property type="project" value="TreeGrafter"/>
</dbReference>
<feature type="region of interest" description="Disordered" evidence="5">
    <location>
        <begin position="1779"/>
        <end position="1834"/>
    </location>
</feature>
<dbReference type="GO" id="GO:0051301">
    <property type="term" value="P:cell division"/>
    <property type="evidence" value="ECO:0007669"/>
    <property type="project" value="UniProtKB-KW"/>
</dbReference>
<organism evidence="7 8">
    <name type="scientific">Trichobilharzia regenti</name>
    <name type="common">Nasal bird schistosome</name>
    <dbReference type="NCBI Taxonomy" id="157069"/>
    <lineage>
        <taxon>Eukaryota</taxon>
        <taxon>Metazoa</taxon>
        <taxon>Spiralia</taxon>
        <taxon>Lophotrochozoa</taxon>
        <taxon>Platyhelminthes</taxon>
        <taxon>Trematoda</taxon>
        <taxon>Digenea</taxon>
        <taxon>Strigeidida</taxon>
        <taxon>Schistosomatoidea</taxon>
        <taxon>Schistosomatidae</taxon>
        <taxon>Trichobilharzia</taxon>
    </lineage>
</organism>
<dbReference type="GO" id="GO:0007155">
    <property type="term" value="P:cell adhesion"/>
    <property type="evidence" value="ECO:0007669"/>
    <property type="project" value="TreeGrafter"/>
</dbReference>
<feature type="compositionally biased region" description="Polar residues" evidence="5">
    <location>
        <begin position="1793"/>
        <end position="1804"/>
    </location>
</feature>
<feature type="region of interest" description="Disordered" evidence="5">
    <location>
        <begin position="1045"/>
        <end position="1070"/>
    </location>
</feature>
<dbReference type="PANTHER" id="PTHR16484:SF17">
    <property type="entry name" value="BAZOOKA, ISOFORM B"/>
    <property type="match status" value="1"/>
</dbReference>
<feature type="compositionally biased region" description="Low complexity" evidence="5">
    <location>
        <begin position="902"/>
        <end position="922"/>
    </location>
</feature>
<evidence type="ECO:0000256" key="1">
    <source>
        <dbReference type="ARBA" id="ARBA00005358"/>
    </source>
</evidence>
<feature type="compositionally biased region" description="Polar residues" evidence="5">
    <location>
        <begin position="1674"/>
        <end position="1686"/>
    </location>
</feature>
<dbReference type="Proteomes" id="UP000050795">
    <property type="component" value="Unassembled WGS sequence"/>
</dbReference>
<dbReference type="GO" id="GO:0035091">
    <property type="term" value="F:phosphatidylinositol binding"/>
    <property type="evidence" value="ECO:0007669"/>
    <property type="project" value="TreeGrafter"/>
</dbReference>
<dbReference type="GO" id="GO:0005912">
    <property type="term" value="C:adherens junction"/>
    <property type="evidence" value="ECO:0007669"/>
    <property type="project" value="TreeGrafter"/>
</dbReference>
<reference evidence="8" key="2">
    <citation type="submission" date="2023-11" db="UniProtKB">
        <authorList>
            <consortium name="WormBaseParasite"/>
        </authorList>
    </citation>
    <scope>IDENTIFICATION</scope>
</reference>
<feature type="region of interest" description="Disordered" evidence="5">
    <location>
        <begin position="1319"/>
        <end position="1339"/>
    </location>
</feature>
<dbReference type="GO" id="GO:0045197">
    <property type="term" value="P:establishment or maintenance of epithelial cell apical/basal polarity"/>
    <property type="evidence" value="ECO:0007669"/>
    <property type="project" value="TreeGrafter"/>
</dbReference>
<protein>
    <recommendedName>
        <fullName evidence="6">PDZ domain-containing protein</fullName>
    </recommendedName>
</protein>
<feature type="compositionally biased region" description="Polar residues" evidence="5">
    <location>
        <begin position="845"/>
        <end position="858"/>
    </location>
</feature>
<feature type="compositionally biased region" description="Low complexity" evidence="5">
    <location>
        <begin position="1094"/>
        <end position="1105"/>
    </location>
</feature>
<keyword evidence="4" id="KW-0131">Cell cycle</keyword>
<feature type="compositionally biased region" description="Low complexity" evidence="5">
    <location>
        <begin position="730"/>
        <end position="744"/>
    </location>
</feature>
<name>A0AA85J4P4_TRIRE</name>
<feature type="compositionally biased region" description="Polar residues" evidence="5">
    <location>
        <begin position="745"/>
        <end position="755"/>
    </location>
</feature>
<feature type="region of interest" description="Disordered" evidence="5">
    <location>
        <begin position="628"/>
        <end position="713"/>
    </location>
</feature>
<proteinExistence type="inferred from homology"/>
<keyword evidence="3" id="KW-0677">Repeat</keyword>
<dbReference type="GO" id="GO:0030010">
    <property type="term" value="P:establishment of cell polarity"/>
    <property type="evidence" value="ECO:0007669"/>
    <property type="project" value="TreeGrafter"/>
</dbReference>
<feature type="region of interest" description="Disordered" evidence="5">
    <location>
        <begin position="399"/>
        <end position="448"/>
    </location>
</feature>
<feature type="compositionally biased region" description="Low complexity" evidence="5">
    <location>
        <begin position="400"/>
        <end position="411"/>
    </location>
</feature>
<evidence type="ECO:0000313" key="8">
    <source>
        <dbReference type="WBParaSite" id="TREG1_130430.1"/>
    </source>
</evidence>
<feature type="compositionally biased region" description="Polar residues" evidence="5">
    <location>
        <begin position="1749"/>
        <end position="1766"/>
    </location>
</feature>
<feature type="compositionally biased region" description="Polar residues" evidence="5">
    <location>
        <begin position="165"/>
        <end position="180"/>
    </location>
</feature>
<feature type="compositionally biased region" description="Polar residues" evidence="5">
    <location>
        <begin position="781"/>
        <end position="800"/>
    </location>
</feature>
<evidence type="ECO:0000256" key="3">
    <source>
        <dbReference type="ARBA" id="ARBA00022737"/>
    </source>
</evidence>
<feature type="region of interest" description="Disordered" evidence="5">
    <location>
        <begin position="1089"/>
        <end position="1120"/>
    </location>
</feature>
<sequence length="1924" mass="210026">MKVTVCINDVKVVVPCGNGSILIRELAEMALLRFQKSTSSLMHTKGVDQSSPQCTGNQVKSVEQEKHDNRLNNQTFQRKMNQSDGDCQLQTDNSHKLTIDNDYEVDTLTLARDGGILDWDDRVADVLDDRELLIVNFRKKSSNASSAQSSAGPAALTATTTTTTPVVQNEVQQKTSQENYNISDDINDDDETINKSRQSYYQPAYRSNDKAIDRNLNAPLSVKNIDFCQSPITCGIGKIICDTGVTYIHSHSPLAAAAAAASSSSPHSRQFQQSPELSTLTDTMKPPPPPLRYLDHRHRSPTLNTSCDCCQSNAWTTDEDSRTGRINRYYQNVNPIIDYQHNSSYPVTTYIGGLEYELLTSQTPAAAFRPPTCCCCISTSVATTTTLSTVNNRQTSVLCTPTTTTSSSSPSLANRGNRPAPPPPASLPSSTSQQTSSISLPPLAQPSMRICANRSSQPTTEDINANRRQPQQPVIMNNSQMNLSKPKMGMDNNVYEENSSDAHLDRTGRQQASIDAHCFDSIQDTSQEARIHWKPVPNMFSSSGSYYFQSVNIGRCHDNLLSDTPLAFTSQTPQPSADIPSSSTLNEYQLSGILSSTLDPSLDDMSIINNNNNTNSLLMDTSFLSTVPEEDTELTSSSKTTPKQSPCKQIYVLKRIEQGDDPDDNDGGHGHGDSGGRGGVVVHSSSESSSPITVRRTPHSAEQKTKETDNFTCPSCQAFSDTAASAVESTSSSSTLSKEQYSSSPPLVQDNSSTRVNRKQKRYRSSRAPAPPPPPIHPKLVTSSSAMQSAPTTSIPQGHQLTPPPPPPPPRSSRNDDTPYTSESDIEEQNYKNIPPRSRHHQCKLTDSSSSPNSLNTHEVNRYSKYEASLMNCVHSYEQNHQQKGDKHKHDHHKSTHNTGCLPSSSSSSPSTSLKSSSTTLSRIPTDTCQLVGSLQQTSTTWNSEENQVNSSLLRCPHCNEIQNDKNNLVDSNTGTTTPTTTTTIVRKPTPPKRSPKTTLTSCTPSTKPDEFLSDDQSRMKLSQVQNCSVHNDAIENENRQVCSNRIDGDSNRSRNENQEVTNVTASPPTTATATNIVNSSSSYHCEADEQQRTTTTTTNITTTTPINDKHPSQSSSSVHNPLNQSIENAAMNQLHSMNAYCPCNLTHHGDADAEVIHMTELLSKRRESEARRHLLLAEMEAGLERDDRLRAAANAMALAAVSSITTPPDMINITHKGIKCCHCDYHNATTTTNITPTNVHNSSQKHYLLSSHPHLQSTIDTKLSDYNDSVPPQLSSCSSCYCCCPSECIKEEDILIALQKSSSGLGFSLTTRIIKPRNPVLPNDPSSTTGITPTSTTPLKSANTNEVLFAVCVKNILPDGPAIKDGQLRIGDRLIQIDHLDVIGKTQAQIVSILRIKPIGSIVNLLVRRQVHLCQLNASQDYSTCNWLNQSTCICQCPSAGQPPSRMLKCCNPTLGKPPIWFECQSDRITRKCTSPPLPITSYYDGCTNFERVYHPSYPPYPDVILLRLTTSTATPGNNTSSTATISATGLRQMRLGVSVRESSSSRTSKLNELSQNTIKMMKPGTKSSSSEDKATYTFSSSSSSSISTSTSWADACLADSIYGGVIVKCVIEGGAAHKDGRLQIGDELLEVNGVILVNISNPLSLLRSVLRKLTSSNDNNKNSSSKTAGDANHSNTMVKSSSLTGPVLTGTKPSTSIMNENDCGSDRISSQRPHTADSTGEEKCESGQPKIVDLLIARLTRHRRSASGHTLASNSEYGSEASTTSTVLTATPYYFPSHTTNNTTDNTNHNKPSSDSPIVSQDQQKHPAHFHHPQQQQHRNKANYTTNTSTSSVVTYPRENDYLNKNSANIRKDTTTTTTTSSNNGTTRIKAEIHSVKVEHEEDFEDADNNNNDNDEIIITTSSTGGENEYTVNVTNNSFKKQ</sequence>
<feature type="region of interest" description="Disordered" evidence="5">
    <location>
        <begin position="730"/>
        <end position="858"/>
    </location>
</feature>
<feature type="compositionally biased region" description="Low complexity" evidence="5">
    <location>
        <begin position="427"/>
        <end position="442"/>
    </location>
</feature>
<feature type="compositionally biased region" description="Low complexity" evidence="5">
    <location>
        <begin position="1326"/>
        <end position="1339"/>
    </location>
</feature>
<dbReference type="Gene3D" id="2.30.42.10">
    <property type="match status" value="2"/>
</dbReference>
<dbReference type="WBParaSite" id="TREG1_130430.1">
    <property type="protein sequence ID" value="TREG1_130430.1"/>
    <property type="gene ID" value="TREG1_130430"/>
</dbReference>
<accession>A0AA85J4P4</accession>
<feature type="compositionally biased region" description="Low complexity" evidence="5">
    <location>
        <begin position="1780"/>
        <end position="1792"/>
    </location>
</feature>
<dbReference type="InterPro" id="IPR052213">
    <property type="entry name" value="PAR3"/>
</dbReference>
<feature type="compositionally biased region" description="Low complexity" evidence="5">
    <location>
        <begin position="1540"/>
        <end position="1556"/>
    </location>
</feature>
<feature type="compositionally biased region" description="Low complexity" evidence="5">
    <location>
        <begin position="974"/>
        <end position="988"/>
    </location>
</feature>
<feature type="compositionally biased region" description="Low complexity" evidence="5">
    <location>
        <begin position="680"/>
        <end position="690"/>
    </location>
</feature>
<feature type="compositionally biased region" description="Low complexity" evidence="5">
    <location>
        <begin position="1815"/>
        <end position="1834"/>
    </location>
</feature>
<feature type="compositionally biased region" description="Polar residues" evidence="5">
    <location>
        <begin position="1709"/>
        <end position="1720"/>
    </location>
</feature>
<evidence type="ECO:0000313" key="7">
    <source>
        <dbReference type="Proteomes" id="UP000050795"/>
    </source>
</evidence>
<dbReference type="Pfam" id="PF12053">
    <property type="entry name" value="Par3_HAL_N_term"/>
    <property type="match status" value="2"/>
</dbReference>
<dbReference type="GO" id="GO:0043296">
    <property type="term" value="C:apical junction complex"/>
    <property type="evidence" value="ECO:0007669"/>
    <property type="project" value="TreeGrafter"/>
</dbReference>
<reference evidence="7" key="1">
    <citation type="submission" date="2022-06" db="EMBL/GenBank/DDBJ databases">
        <authorList>
            <person name="Berger JAMES D."/>
            <person name="Berger JAMES D."/>
        </authorList>
    </citation>
    <scope>NUCLEOTIDE SEQUENCE [LARGE SCALE GENOMIC DNA]</scope>
</reference>
<feature type="compositionally biased region" description="Pro residues" evidence="5">
    <location>
        <begin position="802"/>
        <end position="811"/>
    </location>
</feature>
<feature type="domain" description="PDZ" evidence="6">
    <location>
        <begin position="1587"/>
        <end position="1642"/>
    </location>
</feature>
<feature type="compositionally biased region" description="Low complexity" evidence="5">
    <location>
        <begin position="143"/>
        <end position="164"/>
    </location>
</feature>
<evidence type="ECO:0000256" key="2">
    <source>
        <dbReference type="ARBA" id="ARBA00022618"/>
    </source>
</evidence>
<feature type="compositionally biased region" description="Basic and acidic residues" evidence="5">
    <location>
        <begin position="699"/>
        <end position="709"/>
    </location>
</feature>
<dbReference type="GO" id="GO:0008104">
    <property type="term" value="P:intracellular protein localization"/>
    <property type="evidence" value="ECO:0007669"/>
    <property type="project" value="TreeGrafter"/>
</dbReference>
<dbReference type="CDD" id="cd00136">
    <property type="entry name" value="PDZ_canonical"/>
    <property type="match status" value="1"/>
</dbReference>
<feature type="region of interest" description="Disordered" evidence="5">
    <location>
        <begin position="1657"/>
        <end position="1729"/>
    </location>
</feature>
<dbReference type="Pfam" id="PF00595">
    <property type="entry name" value="PDZ"/>
    <property type="match status" value="1"/>
</dbReference>
<dbReference type="PANTHER" id="PTHR16484">
    <property type="entry name" value="PARTITIONING DEFECTIVE 3 RELATED"/>
    <property type="match status" value="1"/>
</dbReference>
<dbReference type="SMART" id="SM00228">
    <property type="entry name" value="PDZ"/>
    <property type="match status" value="2"/>
</dbReference>
<feature type="compositionally biased region" description="Polar residues" evidence="5">
    <location>
        <begin position="269"/>
        <end position="282"/>
    </location>
</feature>
<feature type="region of interest" description="Disordered" evidence="5">
    <location>
        <begin position="1540"/>
        <end position="1590"/>
    </location>
</feature>
<feature type="region of interest" description="Disordered" evidence="5">
    <location>
        <begin position="1747"/>
        <end position="1766"/>
    </location>
</feature>
<dbReference type="GO" id="GO:0005938">
    <property type="term" value="C:cell cortex"/>
    <property type="evidence" value="ECO:0007669"/>
    <property type="project" value="TreeGrafter"/>
</dbReference>
<feature type="compositionally biased region" description="Basic and acidic residues" evidence="5">
    <location>
        <begin position="1047"/>
        <end position="1058"/>
    </location>
</feature>
<feature type="region of interest" description="Disordered" evidence="5">
    <location>
        <begin position="143"/>
        <end position="194"/>
    </location>
</feature>
<comment type="similarity">
    <text evidence="1">Belongs to the PAR3 family.</text>
</comment>
<keyword evidence="2" id="KW-0132">Cell division</keyword>
<dbReference type="GO" id="GO:0000226">
    <property type="term" value="P:microtubule cytoskeleton organization"/>
    <property type="evidence" value="ECO:0007669"/>
    <property type="project" value="TreeGrafter"/>
</dbReference>
<feature type="domain" description="PDZ" evidence="6">
    <location>
        <begin position="1296"/>
        <end position="1396"/>
    </location>
</feature>
<feature type="compositionally biased region" description="Low complexity" evidence="5">
    <location>
        <begin position="1061"/>
        <end position="1070"/>
    </location>
</feature>
<feature type="region of interest" description="Disordered" evidence="5">
    <location>
        <begin position="967"/>
        <end position="1012"/>
    </location>
</feature>
<feature type="region of interest" description="Disordered" evidence="5">
    <location>
        <begin position="879"/>
        <end position="922"/>
    </location>
</feature>
<feature type="compositionally biased region" description="Basic residues" evidence="5">
    <location>
        <begin position="886"/>
        <end position="896"/>
    </location>
</feature>
<dbReference type="PROSITE" id="PS50106">
    <property type="entry name" value="PDZ"/>
    <property type="match status" value="2"/>
</dbReference>
<dbReference type="Gene3D" id="3.10.20.90">
    <property type="entry name" value="Phosphatidylinositol 3-kinase Catalytic Subunit, Chain A, domain 1"/>
    <property type="match status" value="1"/>
</dbReference>